<gene>
    <name evidence="1" type="ORF">ESA94_19465</name>
</gene>
<dbReference type="Pfam" id="PF20420">
    <property type="entry name" value="DUF6702"/>
    <property type="match status" value="1"/>
</dbReference>
<organism evidence="1 2">
    <name type="scientific">Lacibacter luteus</name>
    <dbReference type="NCBI Taxonomy" id="2508719"/>
    <lineage>
        <taxon>Bacteria</taxon>
        <taxon>Pseudomonadati</taxon>
        <taxon>Bacteroidota</taxon>
        <taxon>Chitinophagia</taxon>
        <taxon>Chitinophagales</taxon>
        <taxon>Chitinophagaceae</taxon>
        <taxon>Lacibacter</taxon>
    </lineage>
</organism>
<dbReference type="Proteomes" id="UP000290204">
    <property type="component" value="Unassembled WGS sequence"/>
</dbReference>
<dbReference type="AlphaFoldDB" id="A0A4Q1CE54"/>
<dbReference type="InterPro" id="IPR046525">
    <property type="entry name" value="DUF6702"/>
</dbReference>
<name>A0A4Q1CE54_9BACT</name>
<protein>
    <submittedName>
        <fullName evidence="1">Uncharacterized protein</fullName>
    </submittedName>
</protein>
<keyword evidence="2" id="KW-1185">Reference proteome</keyword>
<comment type="caution">
    <text evidence="1">The sequence shown here is derived from an EMBL/GenBank/DDBJ whole genome shotgun (WGS) entry which is preliminary data.</text>
</comment>
<sequence>MSVTEIEYKPAEKEVQIACKIFTDDLEEALKREFNKKVDIVNAAQKKENEQLLQRYLQKHLKLQLDNKTLALEFFGFEEEGEAIWIYLLAKNVAAFKSANVFNDVLYSYREDQLNIIHFKNKNERKSYRLNYPNNQVVFNW</sequence>
<evidence type="ECO:0000313" key="1">
    <source>
        <dbReference type="EMBL" id="RXK57706.1"/>
    </source>
</evidence>
<evidence type="ECO:0000313" key="2">
    <source>
        <dbReference type="Proteomes" id="UP000290204"/>
    </source>
</evidence>
<dbReference type="EMBL" id="SDHW01000008">
    <property type="protein sequence ID" value="RXK57706.1"/>
    <property type="molecule type" value="Genomic_DNA"/>
</dbReference>
<dbReference type="OrthoDB" id="5735516at2"/>
<accession>A0A4Q1CE54</accession>
<proteinExistence type="predicted"/>
<reference evidence="1 2" key="1">
    <citation type="submission" date="2019-01" db="EMBL/GenBank/DDBJ databases">
        <title>Lacibacter sp. strain TTM-7.</title>
        <authorList>
            <person name="Chen W.-M."/>
        </authorList>
    </citation>
    <scope>NUCLEOTIDE SEQUENCE [LARGE SCALE GENOMIC DNA]</scope>
    <source>
        <strain evidence="1 2">TTM-7</strain>
    </source>
</reference>